<comment type="caution">
    <text evidence="1">The sequence shown here is derived from an EMBL/GenBank/DDBJ whole genome shotgun (WGS) entry which is preliminary data.</text>
</comment>
<dbReference type="EMBL" id="BMER01000006">
    <property type="protein sequence ID" value="GGH01506.1"/>
    <property type="molecule type" value="Genomic_DNA"/>
</dbReference>
<keyword evidence="2" id="KW-1185">Reference proteome</keyword>
<evidence type="ECO:0000313" key="1">
    <source>
        <dbReference type="EMBL" id="GGH01506.1"/>
    </source>
</evidence>
<dbReference type="AlphaFoldDB" id="A0A917I1H1"/>
<gene>
    <name evidence="1" type="ORF">GCM10007415_42050</name>
</gene>
<evidence type="ECO:0000313" key="2">
    <source>
        <dbReference type="Proteomes" id="UP000660862"/>
    </source>
</evidence>
<protein>
    <submittedName>
        <fullName evidence="1">Uncharacterized protein</fullName>
    </submittedName>
</protein>
<organism evidence="1 2">
    <name type="scientific">Parapedobacter pyrenivorans</name>
    <dbReference type="NCBI Taxonomy" id="1305674"/>
    <lineage>
        <taxon>Bacteria</taxon>
        <taxon>Pseudomonadati</taxon>
        <taxon>Bacteroidota</taxon>
        <taxon>Sphingobacteriia</taxon>
        <taxon>Sphingobacteriales</taxon>
        <taxon>Sphingobacteriaceae</taxon>
        <taxon>Parapedobacter</taxon>
    </lineage>
</organism>
<reference evidence="1" key="1">
    <citation type="journal article" date="2014" name="Int. J. Syst. Evol. Microbiol.">
        <title>Complete genome sequence of Corynebacterium casei LMG S-19264T (=DSM 44701T), isolated from a smear-ripened cheese.</title>
        <authorList>
            <consortium name="US DOE Joint Genome Institute (JGI-PGF)"/>
            <person name="Walter F."/>
            <person name="Albersmeier A."/>
            <person name="Kalinowski J."/>
            <person name="Ruckert C."/>
        </authorList>
    </citation>
    <scope>NUCLEOTIDE SEQUENCE</scope>
    <source>
        <strain evidence="1">CGMCC 1.12195</strain>
    </source>
</reference>
<accession>A0A917I1H1</accession>
<sequence length="167" mass="19376">MKDYITKIPANDIEINLYCFLGEALLKTQLAEQALSHSITLKMNPTETKEKANEFLKQNQCYTFGHAIKIAIKEQLYSPSLQDSLNDFLKQRNWLIHKVICGNEENLNAGNINEELFNKIKSISDNAEIIQRLIEYDLIEFCSSQVKNMSEIRKLLKLQEQGLRIRK</sequence>
<name>A0A917I1H1_9SPHI</name>
<reference evidence="1" key="2">
    <citation type="submission" date="2020-09" db="EMBL/GenBank/DDBJ databases">
        <authorList>
            <person name="Sun Q."/>
            <person name="Zhou Y."/>
        </authorList>
    </citation>
    <scope>NUCLEOTIDE SEQUENCE</scope>
    <source>
        <strain evidence="1">CGMCC 1.12195</strain>
    </source>
</reference>
<dbReference type="Proteomes" id="UP000660862">
    <property type="component" value="Unassembled WGS sequence"/>
</dbReference>
<proteinExistence type="predicted"/>
<dbReference type="RefSeq" id="WP_188508095.1">
    <property type="nucleotide sequence ID" value="NZ_BMER01000006.1"/>
</dbReference>